<gene>
    <name evidence="2" type="ORF">MM239_12900</name>
</gene>
<dbReference type="EMBL" id="JAKZGP010000034">
    <property type="protein sequence ID" value="MCH7410299.1"/>
    <property type="molecule type" value="Genomic_DNA"/>
</dbReference>
<protein>
    <recommendedName>
        <fullName evidence="4">Oxygen tolerance</fullName>
    </recommendedName>
</protein>
<dbReference type="Proteomes" id="UP001165489">
    <property type="component" value="Unassembled WGS sequence"/>
</dbReference>
<keyword evidence="1" id="KW-1133">Transmembrane helix</keyword>
<dbReference type="RefSeq" id="WP_241348667.1">
    <property type="nucleotide sequence ID" value="NZ_JAKZGP010000034.1"/>
</dbReference>
<keyword evidence="3" id="KW-1185">Reference proteome</keyword>
<feature type="transmembrane region" description="Helical" evidence="1">
    <location>
        <begin position="158"/>
        <end position="182"/>
    </location>
</feature>
<sequence>MDKLRLFFTFLGFFTICTLSKAQDIEVQGYFMKDSAKIGERVPYVLKAKYSKGMNIIFPDSLYDYSPFVLLEKQTFMSQTKGDFTLDSAVYYVSNFSLESKSSLSVPVYDVMKYDSTTYQSNEASLALQLTINPLPEQLAFRDNNVYQEIPKAFNFPLLIAILLALVLMSIIVFFVFGKAITKAFNSYREKRKYNRFIKKWKNAEVRFVSNPNMDSADELLGLWKTYMEHLNNKPFREWTTVEIANFLDNKAIIKDFREIEMIIYAGKQSSDVSQAVHNLKEICADTYQQKIIDKDERK</sequence>
<reference evidence="2" key="1">
    <citation type="submission" date="2022-03" db="EMBL/GenBank/DDBJ databases">
        <title>De novo assembled genomes of Belliella spp. (Cyclobacteriaceae) strains.</title>
        <authorList>
            <person name="Szabo A."/>
            <person name="Korponai K."/>
            <person name="Felfoldi T."/>
        </authorList>
    </citation>
    <scope>NUCLEOTIDE SEQUENCE</scope>
    <source>
        <strain evidence="2">DSM 111904</strain>
    </source>
</reference>
<keyword evidence="1" id="KW-0472">Membrane</keyword>
<evidence type="ECO:0000256" key="1">
    <source>
        <dbReference type="SAM" id="Phobius"/>
    </source>
</evidence>
<accession>A0ABS9V1S4</accession>
<evidence type="ECO:0008006" key="4">
    <source>
        <dbReference type="Google" id="ProtNLM"/>
    </source>
</evidence>
<proteinExistence type="predicted"/>
<evidence type="ECO:0000313" key="2">
    <source>
        <dbReference type="EMBL" id="MCH7410299.1"/>
    </source>
</evidence>
<evidence type="ECO:0000313" key="3">
    <source>
        <dbReference type="Proteomes" id="UP001165489"/>
    </source>
</evidence>
<organism evidence="2 3">
    <name type="scientific">Belliella filtrata</name>
    <dbReference type="NCBI Taxonomy" id="2923435"/>
    <lineage>
        <taxon>Bacteria</taxon>
        <taxon>Pseudomonadati</taxon>
        <taxon>Bacteroidota</taxon>
        <taxon>Cytophagia</taxon>
        <taxon>Cytophagales</taxon>
        <taxon>Cyclobacteriaceae</taxon>
        <taxon>Belliella</taxon>
    </lineage>
</organism>
<comment type="caution">
    <text evidence="2">The sequence shown here is derived from an EMBL/GenBank/DDBJ whole genome shotgun (WGS) entry which is preliminary data.</text>
</comment>
<name>A0ABS9V1S4_9BACT</name>
<keyword evidence="1" id="KW-0812">Transmembrane</keyword>